<dbReference type="Gene3D" id="2.70.70.10">
    <property type="entry name" value="Glucose Permease (Domain IIA)"/>
    <property type="match status" value="1"/>
</dbReference>
<feature type="transmembrane region" description="Helical" evidence="12">
    <location>
        <begin position="235"/>
        <end position="261"/>
    </location>
</feature>
<proteinExistence type="predicted"/>
<dbReference type="Pfam" id="PF00367">
    <property type="entry name" value="PTS_EIIB"/>
    <property type="match status" value="1"/>
</dbReference>
<feature type="transmembrane region" description="Helical" evidence="12">
    <location>
        <begin position="111"/>
        <end position="132"/>
    </location>
</feature>
<keyword evidence="2" id="KW-0813">Transport</keyword>
<evidence type="ECO:0000256" key="7">
    <source>
        <dbReference type="ARBA" id="ARBA00022692"/>
    </source>
</evidence>
<dbReference type="InterPro" id="IPR018113">
    <property type="entry name" value="PTrfase_EIIB_Cys"/>
</dbReference>
<dbReference type="EMBL" id="JAUSTM010000004">
    <property type="protein sequence ID" value="MDQ0222082.1"/>
    <property type="molecule type" value="Genomic_DNA"/>
</dbReference>
<dbReference type="InterPro" id="IPR011297">
    <property type="entry name" value="PTS_IIABC_b_glu"/>
</dbReference>
<reference evidence="16 17" key="1">
    <citation type="submission" date="2023-07" db="EMBL/GenBank/DDBJ databases">
        <title>Genomic Encyclopedia of Type Strains, Phase IV (KMG-IV): sequencing the most valuable type-strain genomes for metagenomic binning, comparative biology and taxonomic classification.</title>
        <authorList>
            <person name="Goeker M."/>
        </authorList>
    </citation>
    <scope>NUCLEOTIDE SEQUENCE [LARGE SCALE GENOMIC DNA]</scope>
    <source>
        <strain evidence="16 17">DSM 105143</strain>
    </source>
</reference>
<evidence type="ECO:0000313" key="16">
    <source>
        <dbReference type="EMBL" id="MDQ0222082.1"/>
    </source>
</evidence>
<comment type="subcellular location">
    <subcellularLocation>
        <location evidence="1">Cell membrane</location>
        <topology evidence="1">Multi-pass membrane protein</topology>
    </subcellularLocation>
</comment>
<organism evidence="16 17">
    <name type="scientific">Streptococcus moroccensis</name>
    <dbReference type="NCBI Taxonomy" id="1451356"/>
    <lineage>
        <taxon>Bacteria</taxon>
        <taxon>Bacillati</taxon>
        <taxon>Bacillota</taxon>
        <taxon>Bacilli</taxon>
        <taxon>Lactobacillales</taxon>
        <taxon>Streptococcaceae</taxon>
        <taxon>Streptococcus</taxon>
    </lineage>
</organism>
<dbReference type="PROSITE" id="PS51098">
    <property type="entry name" value="PTS_EIIB_TYPE_1"/>
    <property type="match status" value="1"/>
</dbReference>
<keyword evidence="6" id="KW-0598">Phosphotransferase system</keyword>
<dbReference type="Pfam" id="PF02378">
    <property type="entry name" value="PTS_EIIC"/>
    <property type="match status" value="1"/>
</dbReference>
<feature type="transmembrane region" description="Helical" evidence="12">
    <location>
        <begin position="315"/>
        <end position="337"/>
    </location>
</feature>
<evidence type="ECO:0000259" key="15">
    <source>
        <dbReference type="PROSITE" id="PS51103"/>
    </source>
</evidence>
<gene>
    <name evidence="16" type="ORF">J2S23_000619</name>
</gene>
<dbReference type="PROSITE" id="PS51093">
    <property type="entry name" value="PTS_EIIA_TYPE_1"/>
    <property type="match status" value="1"/>
</dbReference>
<feature type="transmembrane region" description="Helical" evidence="12">
    <location>
        <begin position="281"/>
        <end position="303"/>
    </location>
</feature>
<keyword evidence="4" id="KW-0762">Sugar transport</keyword>
<dbReference type="InterPro" id="IPR003352">
    <property type="entry name" value="PTS_EIIC"/>
</dbReference>
<dbReference type="InterPro" id="IPR001127">
    <property type="entry name" value="PTS_EIIA_1_perm"/>
</dbReference>
<keyword evidence="10 12" id="KW-0472">Membrane</keyword>
<evidence type="ECO:0000256" key="8">
    <source>
        <dbReference type="ARBA" id="ARBA00022777"/>
    </source>
</evidence>
<keyword evidence="8" id="KW-0418">Kinase</keyword>
<dbReference type="SUPFAM" id="SSF55604">
    <property type="entry name" value="Glucose permease domain IIB"/>
    <property type="match status" value="1"/>
</dbReference>
<evidence type="ECO:0000256" key="5">
    <source>
        <dbReference type="ARBA" id="ARBA00022679"/>
    </source>
</evidence>
<dbReference type="InterPro" id="IPR050558">
    <property type="entry name" value="PTS_Sugar-Specific_Components"/>
</dbReference>
<evidence type="ECO:0000256" key="3">
    <source>
        <dbReference type="ARBA" id="ARBA00022475"/>
    </source>
</evidence>
<dbReference type="CDD" id="cd00212">
    <property type="entry name" value="PTS_IIB_glc"/>
    <property type="match status" value="1"/>
</dbReference>
<dbReference type="NCBIfam" id="TIGR00830">
    <property type="entry name" value="PTBA"/>
    <property type="match status" value="1"/>
</dbReference>
<dbReference type="InterPro" id="IPR011055">
    <property type="entry name" value="Dup_hybrid_motif"/>
</dbReference>
<protein>
    <submittedName>
        <fullName evidence="16">PTS system beta-glucosides-specific IIC component</fullName>
    </submittedName>
</protein>
<feature type="domain" description="PTS EIIC type-1" evidence="15">
    <location>
        <begin position="101"/>
        <end position="455"/>
    </location>
</feature>
<dbReference type="RefSeq" id="WP_307121300.1">
    <property type="nucleotide sequence ID" value="NZ_JAUSTM010000004.1"/>
</dbReference>
<dbReference type="Pfam" id="PF00358">
    <property type="entry name" value="PTS_EIIA_1"/>
    <property type="match status" value="1"/>
</dbReference>
<dbReference type="PROSITE" id="PS01035">
    <property type="entry name" value="PTS_EIIB_TYPE_1_CYS"/>
    <property type="match status" value="1"/>
</dbReference>
<evidence type="ECO:0000256" key="9">
    <source>
        <dbReference type="ARBA" id="ARBA00022989"/>
    </source>
</evidence>
<feature type="domain" description="PTS EIIA type-1" evidence="13">
    <location>
        <begin position="488"/>
        <end position="592"/>
    </location>
</feature>
<dbReference type="InterPro" id="IPR036878">
    <property type="entry name" value="Glu_permease_IIB"/>
</dbReference>
<keyword evidence="7 12" id="KW-0812">Transmembrane</keyword>
<dbReference type="Proteomes" id="UP001223079">
    <property type="component" value="Unassembled WGS sequence"/>
</dbReference>
<keyword evidence="9 12" id="KW-1133">Transmembrane helix</keyword>
<feature type="transmembrane region" description="Helical" evidence="12">
    <location>
        <begin position="165"/>
        <end position="185"/>
    </location>
</feature>
<feature type="transmembrane region" description="Helical" evidence="12">
    <location>
        <begin position="205"/>
        <end position="223"/>
    </location>
</feature>
<feature type="active site" description="Phosphocysteine intermediate; for EIIB activity" evidence="11">
    <location>
        <position position="27"/>
    </location>
</feature>
<dbReference type="NCBIfam" id="TIGR01995">
    <property type="entry name" value="PTS-II-ABC-beta"/>
    <property type="match status" value="1"/>
</dbReference>
<evidence type="ECO:0000259" key="13">
    <source>
        <dbReference type="PROSITE" id="PS51093"/>
    </source>
</evidence>
<dbReference type="InterPro" id="IPR001996">
    <property type="entry name" value="PTS_IIB_1"/>
</dbReference>
<evidence type="ECO:0000256" key="4">
    <source>
        <dbReference type="ARBA" id="ARBA00022597"/>
    </source>
</evidence>
<feature type="transmembrane region" description="Helical" evidence="12">
    <location>
        <begin position="418"/>
        <end position="439"/>
    </location>
</feature>
<feature type="transmembrane region" description="Helical" evidence="12">
    <location>
        <begin position="376"/>
        <end position="398"/>
    </location>
</feature>
<feature type="transmembrane region" description="Helical" evidence="12">
    <location>
        <begin position="349"/>
        <end position="369"/>
    </location>
</feature>
<evidence type="ECO:0000256" key="11">
    <source>
        <dbReference type="PROSITE-ProRule" id="PRU00421"/>
    </source>
</evidence>
<evidence type="ECO:0000256" key="6">
    <source>
        <dbReference type="ARBA" id="ARBA00022683"/>
    </source>
</evidence>
<keyword evidence="5" id="KW-0808">Transferase</keyword>
<dbReference type="PANTHER" id="PTHR30175:SF1">
    <property type="entry name" value="PTS SYSTEM ARBUTIN-, CELLOBIOSE-, AND SALICIN-SPECIFIC EIIBC COMPONENT-RELATED"/>
    <property type="match status" value="1"/>
</dbReference>
<evidence type="ECO:0000256" key="12">
    <source>
        <dbReference type="SAM" id="Phobius"/>
    </source>
</evidence>
<evidence type="ECO:0000259" key="14">
    <source>
        <dbReference type="PROSITE" id="PS51098"/>
    </source>
</evidence>
<dbReference type="InterPro" id="IPR013013">
    <property type="entry name" value="PTS_EIIC_1"/>
</dbReference>
<dbReference type="PANTHER" id="PTHR30175">
    <property type="entry name" value="PHOSPHOTRANSFERASE SYSTEM TRANSPORT PROTEIN"/>
    <property type="match status" value="1"/>
</dbReference>
<dbReference type="PROSITE" id="PS51103">
    <property type="entry name" value="PTS_EIIC_TYPE_1"/>
    <property type="match status" value="1"/>
</dbReference>
<evidence type="ECO:0000256" key="10">
    <source>
        <dbReference type="ARBA" id="ARBA00023136"/>
    </source>
</evidence>
<comment type="caution">
    <text evidence="16">The sequence shown here is derived from an EMBL/GenBank/DDBJ whole genome shotgun (WGS) entry which is preliminary data.</text>
</comment>
<dbReference type="Gene3D" id="3.30.1360.60">
    <property type="entry name" value="Glucose permease domain IIB"/>
    <property type="match status" value="1"/>
</dbReference>
<feature type="transmembrane region" description="Helical" evidence="12">
    <location>
        <begin position="138"/>
        <end position="158"/>
    </location>
</feature>
<feature type="domain" description="PTS EIIB type-1" evidence="14">
    <location>
        <begin position="5"/>
        <end position="87"/>
    </location>
</feature>
<evidence type="ECO:0000256" key="2">
    <source>
        <dbReference type="ARBA" id="ARBA00022448"/>
    </source>
</evidence>
<evidence type="ECO:0000256" key="1">
    <source>
        <dbReference type="ARBA" id="ARBA00004651"/>
    </source>
</evidence>
<accession>A0ABT9YR55</accession>
<keyword evidence="17" id="KW-1185">Reference proteome</keyword>
<keyword evidence="3" id="KW-1003">Cell membrane</keyword>
<name>A0ABT9YR55_9STRE</name>
<evidence type="ECO:0000313" key="17">
    <source>
        <dbReference type="Proteomes" id="UP001223079"/>
    </source>
</evidence>
<dbReference type="SUPFAM" id="SSF51261">
    <property type="entry name" value="Duplicated hybrid motif"/>
    <property type="match status" value="1"/>
</dbReference>
<sequence length="618" mass="66690">MKNYESLARQLLNDVGGETNVKGVTHCLTRLRFTLKDRALVNTESLQNHPDVMAIVEAGGQYQIVIGNHVADVYDTLLRISDLQNRTGGEESTKVLDRFINMVSGIFQPTMGVLAATGMLKGIVAMMAFYGFNAENSGLYLLLEATGDGFFQFLPMILAVNASKYFNLNQFTGLALAAALLYPSLNTGRALPSAIGLSLSVPMGGYYQTVLPIIVAVSLAAQVEKWLKPRIPDVVKYFMVPFVTLLVVAPLTILLVGPSMVTLSQMIGQVFQWIYDFSPTLMGFVLGGLWQFLVILGLHWGLIPLMTIQLQTNGFSTILAMVAFVNFSQLGSILSIYLKSKEAKTKRLVLPSAVSAFFGITEPAIYGISLPMRWPFVLSSLGGAIQGAFIGWAGAHTYQMGGLGLFALTTFVVPDGSGVANLLKAVTALLLATVSGFLLTSLLKFPETVTLAADFETKTSEKNEVTKGQYLLKSPVDGDVVLLEEIADPVFASGAMGQGIAIQPTNDFVSSPVKGKVTSIFPTNHALSLLSDKGLELLIHLGTDTVQLNGEGFERLVAVGDEVEVGQPLIHFDRERIQVQGYDLTTAIIVTNANDYFDVLPTIEGDVRAGDLLLTVIE</sequence>